<dbReference type="Proteomes" id="UP000006833">
    <property type="component" value="Chromosome"/>
</dbReference>
<dbReference type="GO" id="GO:0004185">
    <property type="term" value="F:serine-type carboxypeptidase activity"/>
    <property type="evidence" value="ECO:0007669"/>
    <property type="project" value="InterPro"/>
</dbReference>
<dbReference type="OrthoDB" id="5372081at2"/>
<dbReference type="HOGENOM" id="CLU_536242_0_0_5"/>
<dbReference type="Pfam" id="PF02113">
    <property type="entry name" value="Peptidase_S13"/>
    <property type="match status" value="1"/>
</dbReference>
<dbReference type="PANTHER" id="PTHR30023:SF0">
    <property type="entry name" value="PENICILLIN-SENSITIVE CARBOXYPEPTIDASE A"/>
    <property type="match status" value="1"/>
</dbReference>
<dbReference type="NCBIfam" id="TIGR00666">
    <property type="entry name" value="PBP4"/>
    <property type="match status" value="1"/>
</dbReference>
<dbReference type="PRINTS" id="PR00922">
    <property type="entry name" value="DADACBPTASE3"/>
</dbReference>
<gene>
    <name evidence="4" type="ordered locus">Dshi_2208</name>
</gene>
<keyword evidence="3" id="KW-0732">Signal</keyword>
<evidence type="ECO:0000256" key="3">
    <source>
        <dbReference type="SAM" id="SignalP"/>
    </source>
</evidence>
<keyword evidence="4" id="KW-0121">Carboxypeptidase</keyword>
<dbReference type="InterPro" id="IPR000667">
    <property type="entry name" value="Peptidase_S13"/>
</dbReference>
<dbReference type="SUPFAM" id="SSF56601">
    <property type="entry name" value="beta-lactamase/transpeptidase-like"/>
    <property type="match status" value="1"/>
</dbReference>
<keyword evidence="4" id="KW-0645">Protease</keyword>
<reference evidence="5" key="1">
    <citation type="journal article" date="2010" name="ISME J.">
        <title>The complete genome sequence of the algal symbiont Dinoroseobacter shibae: a hitchhiker's guide to life in the sea.</title>
        <authorList>
            <person name="Wagner-Dobler I."/>
            <person name="Ballhausen B."/>
            <person name="Berger M."/>
            <person name="Brinkhoff T."/>
            <person name="Buchholz I."/>
            <person name="Bunk B."/>
            <person name="Cypionka H."/>
            <person name="Daniel R."/>
            <person name="Drepper T."/>
            <person name="Gerdts G."/>
            <person name="Hahnke S."/>
            <person name="Han C."/>
            <person name="Jahn D."/>
            <person name="Kalhoefer D."/>
            <person name="Kiss H."/>
            <person name="Klenk H.P."/>
            <person name="Kyrpides N."/>
            <person name="Liebl W."/>
            <person name="Liesegang H."/>
            <person name="Meincke L."/>
            <person name="Pati A."/>
            <person name="Petersen J."/>
            <person name="Piekarski T."/>
            <person name="Pommerenke C."/>
            <person name="Pradella S."/>
            <person name="Pukall R."/>
            <person name="Rabus R."/>
            <person name="Stackebrandt E."/>
            <person name="Thole S."/>
            <person name="Thompson L."/>
            <person name="Tielen P."/>
            <person name="Tomasch J."/>
            <person name="von Jan M."/>
            <person name="Wanphrut N."/>
            <person name="Wichels A."/>
            <person name="Zech H."/>
            <person name="Simon M."/>
        </authorList>
    </citation>
    <scope>NUCLEOTIDE SEQUENCE [LARGE SCALE GENOMIC DNA]</scope>
    <source>
        <strain evidence="5">DSM 16493 / NCIMB 14021 / DFL 12</strain>
    </source>
</reference>
<evidence type="ECO:0000256" key="1">
    <source>
        <dbReference type="ARBA" id="ARBA00006096"/>
    </source>
</evidence>
<name>A8LR21_DINSH</name>
<dbReference type="KEGG" id="dsh:Dshi_2208"/>
<dbReference type="eggNOG" id="COG2027">
    <property type="taxonomic scope" value="Bacteria"/>
</dbReference>
<protein>
    <submittedName>
        <fullName evidence="4">Putative D-alanyl-D-alanine carboxypeptidase/endopeptidase</fullName>
    </submittedName>
</protein>
<feature type="chain" id="PRO_5002725371" evidence="3">
    <location>
        <begin position="24"/>
        <end position="495"/>
    </location>
</feature>
<keyword evidence="2" id="KW-0378">Hydrolase</keyword>
<dbReference type="RefSeq" id="WP_012178875.1">
    <property type="nucleotide sequence ID" value="NC_009952.1"/>
</dbReference>
<proteinExistence type="inferred from homology"/>
<dbReference type="STRING" id="398580.Dshi_2208"/>
<sequence length="495" mass="52068">MNRRALLSGLAAQAALLPGAARALGSSPHPAPRPDGLWRRAVPELGELLRAADLGGQTSLAVIDLRSGLALESVAGGTPLPPASVAKAATALYGLRVLGPEHRYTTRLLATGPIRAGRLDGDLILAGSGDPSLDTAALAGLADRLRAAGVSEVAGALRVQGSALPEIRSIDPGQPDHLGYSPAIAGLNLNFNRVYFEWKRQGSDYAITMDARTGALRPQVRVSSMSVQPRNLPIYTYEQRGAADHWTVARDALGAEGGRWLPVRNPAAYAADVFRTLCGAQGIRVTLGPPLAVLPDTATLIASHDSETLPGLLRGMLKYSTNVTAECIGLTASTALGARPDSLQASGAQMAAWHSAQLMGAGPIRFADHSGLGDRSRISSLDMARLLSTHGTRTALTPLLKPYLPRDASGARMASAPAQVVAKTGTLNFVSGLAGYITPPSGRALAFAIFSADIDRRAALSRAERERPEGGRAWARRARRLQNDLVLRWSRLYGA</sequence>
<dbReference type="InterPro" id="IPR012338">
    <property type="entry name" value="Beta-lactam/transpept-like"/>
</dbReference>
<evidence type="ECO:0000313" key="4">
    <source>
        <dbReference type="EMBL" id="ABV93944.1"/>
    </source>
</evidence>
<dbReference type="AlphaFoldDB" id="A8LR21"/>
<accession>A8LR21</accession>
<dbReference type="EMBL" id="CP000830">
    <property type="protein sequence ID" value="ABV93944.1"/>
    <property type="molecule type" value="Genomic_DNA"/>
</dbReference>
<evidence type="ECO:0000256" key="2">
    <source>
        <dbReference type="ARBA" id="ARBA00022801"/>
    </source>
</evidence>
<feature type="signal peptide" evidence="3">
    <location>
        <begin position="1"/>
        <end position="23"/>
    </location>
</feature>
<dbReference type="Gene3D" id="3.40.710.10">
    <property type="entry name" value="DD-peptidase/beta-lactamase superfamily"/>
    <property type="match status" value="1"/>
</dbReference>
<comment type="similarity">
    <text evidence="1">Belongs to the peptidase S13 family.</text>
</comment>
<dbReference type="GO" id="GO:0006508">
    <property type="term" value="P:proteolysis"/>
    <property type="evidence" value="ECO:0007669"/>
    <property type="project" value="InterPro"/>
</dbReference>
<dbReference type="PANTHER" id="PTHR30023">
    <property type="entry name" value="D-ALANYL-D-ALANINE CARBOXYPEPTIDASE"/>
    <property type="match status" value="1"/>
</dbReference>
<dbReference type="GO" id="GO:0000270">
    <property type="term" value="P:peptidoglycan metabolic process"/>
    <property type="evidence" value="ECO:0007669"/>
    <property type="project" value="TreeGrafter"/>
</dbReference>
<evidence type="ECO:0000313" key="5">
    <source>
        <dbReference type="Proteomes" id="UP000006833"/>
    </source>
</evidence>
<organism evidence="4 5">
    <name type="scientific">Dinoroseobacter shibae (strain DSM 16493 / NCIMB 14021 / DFL 12)</name>
    <dbReference type="NCBI Taxonomy" id="398580"/>
    <lineage>
        <taxon>Bacteria</taxon>
        <taxon>Pseudomonadati</taxon>
        <taxon>Pseudomonadota</taxon>
        <taxon>Alphaproteobacteria</taxon>
        <taxon>Rhodobacterales</taxon>
        <taxon>Roseobacteraceae</taxon>
        <taxon>Dinoroseobacter</taxon>
    </lineage>
</organism>
<dbReference type="Gene3D" id="3.50.80.20">
    <property type="entry name" value="D-Ala-D-Ala carboxypeptidase C, peptidase S13"/>
    <property type="match status" value="1"/>
</dbReference>
<keyword evidence="5" id="KW-1185">Reference proteome</keyword>